<reference evidence="2 3" key="1">
    <citation type="submission" date="2021-08" db="EMBL/GenBank/DDBJ databases">
        <authorList>
            <person name="Peeters C."/>
        </authorList>
    </citation>
    <scope>NUCLEOTIDE SEQUENCE [LARGE SCALE GENOMIC DNA]</scope>
    <source>
        <strain evidence="2 3">LMG 32289</strain>
    </source>
</reference>
<name>A0ABN7ZNR9_9BURK</name>
<sequence>MEISEPSNDGGWGRVLEQLGELEEPPSLSHCLVLTTTPAGQRLAWAPPTGDDDGPDAAPDTGAKDARELLKSVIIDAILALPDADINAPGILFPEQDADIFRRANDPLDAMDVKALAGRIRDRLALYDTPPTVTLRMPLTAENRGMLLPFLDKAAPGSYLSAQSVGHGEIVLTSRLIRTPGADEALAQQALMQLFDHAWHQLEGVGTGLPPQQRDDLKSDFAEEPLTASSAVGLLNNIPMLAQDRRLSTQRDAVDAPSAKPTPTEAIAWLVDMADQSARLCPDMSALRAHFIWLGQQAMSHWLTDRLDTTSTVAFLTVLQQRLLAIPHPLLQRAAAAIGDKVAGLQSHGATGPAPTRLNDNVYGRKWETAFAEVLAEKPSQGMLSAATTVRRLLSTVHARCTPAQQRSITQDTVNRIQSAYPGSWLAADPASAQLLEYPDRASVLKAFLNTSAHDGASCMATYLVVCRLLAAIQEVAPDIATWKAAADTNYDLLLDERGEDKFPKDAYQQGPDVGMLMRHQISPNFMNYDEEDDVRGVLSSVIDFDARTPAIDAALRTGRPSIWGSSGTTNLLLHFLADALQHPATANAVRCLDIKHMILGLATMVMRDGGHSLREVLRVLEQTADRLPDPVRQPLTPSPAPASHYGAFFASFAADIETTRLLHHGNEQAWQSTLDYRRELASELRRETEPAH</sequence>
<keyword evidence="3" id="KW-1185">Reference proteome</keyword>
<organism evidence="2 3">
    <name type="scientific">Cupriavidus pampae</name>
    <dbReference type="NCBI Taxonomy" id="659251"/>
    <lineage>
        <taxon>Bacteria</taxon>
        <taxon>Pseudomonadati</taxon>
        <taxon>Pseudomonadota</taxon>
        <taxon>Betaproteobacteria</taxon>
        <taxon>Burkholderiales</taxon>
        <taxon>Burkholderiaceae</taxon>
        <taxon>Cupriavidus</taxon>
    </lineage>
</organism>
<accession>A0ABN7ZNR9</accession>
<protein>
    <submittedName>
        <fullName evidence="2">Uncharacterized protein</fullName>
    </submittedName>
</protein>
<gene>
    <name evidence="2" type="ORF">LMG32289_06099</name>
</gene>
<feature type="region of interest" description="Disordered" evidence="1">
    <location>
        <begin position="42"/>
        <end position="62"/>
    </location>
</feature>
<dbReference type="Proteomes" id="UP000706525">
    <property type="component" value="Unassembled WGS sequence"/>
</dbReference>
<evidence type="ECO:0000313" key="3">
    <source>
        <dbReference type="Proteomes" id="UP000706525"/>
    </source>
</evidence>
<evidence type="ECO:0000256" key="1">
    <source>
        <dbReference type="SAM" id="MobiDB-lite"/>
    </source>
</evidence>
<dbReference type="EMBL" id="CAJZAG010000015">
    <property type="protein sequence ID" value="CAG9185771.1"/>
    <property type="molecule type" value="Genomic_DNA"/>
</dbReference>
<dbReference type="RefSeq" id="WP_223995110.1">
    <property type="nucleotide sequence ID" value="NZ_CAJZAG010000015.1"/>
</dbReference>
<comment type="caution">
    <text evidence="2">The sequence shown here is derived from an EMBL/GenBank/DDBJ whole genome shotgun (WGS) entry which is preliminary data.</text>
</comment>
<evidence type="ECO:0000313" key="2">
    <source>
        <dbReference type="EMBL" id="CAG9185771.1"/>
    </source>
</evidence>
<proteinExistence type="predicted"/>